<evidence type="ECO:0000313" key="7">
    <source>
        <dbReference type="Proteomes" id="UP000028990"/>
    </source>
</evidence>
<gene>
    <name evidence="6" type="ORF">H920_08806</name>
</gene>
<feature type="transmembrane region" description="Helical" evidence="5">
    <location>
        <begin position="12"/>
        <end position="35"/>
    </location>
</feature>
<dbReference type="AlphaFoldDB" id="A0A091DCF9"/>
<feature type="transmembrane region" description="Helical" evidence="5">
    <location>
        <begin position="47"/>
        <end position="66"/>
    </location>
</feature>
<dbReference type="STRING" id="885580.ENSFDAP00000019281"/>
<evidence type="ECO:0000313" key="6">
    <source>
        <dbReference type="EMBL" id="KFO29819.1"/>
    </source>
</evidence>
<evidence type="ECO:0000256" key="5">
    <source>
        <dbReference type="SAM" id="Phobius"/>
    </source>
</evidence>
<dbReference type="InterPro" id="IPR018499">
    <property type="entry name" value="Tetraspanin/Peripherin"/>
</dbReference>
<dbReference type="Proteomes" id="UP000028990">
    <property type="component" value="Unassembled WGS sequence"/>
</dbReference>
<evidence type="ECO:0000256" key="2">
    <source>
        <dbReference type="ARBA" id="ARBA00022692"/>
    </source>
</evidence>
<dbReference type="EMBL" id="KN122563">
    <property type="protein sequence ID" value="KFO29819.1"/>
    <property type="molecule type" value="Genomic_DNA"/>
</dbReference>
<name>A0A091DCF9_FUKDA</name>
<protein>
    <submittedName>
        <fullName evidence="6">CD63 antigen</fullName>
    </submittedName>
</protein>
<comment type="subcellular location">
    <subcellularLocation>
        <location evidence="1">Membrane</location>
        <topology evidence="1">Multi-pass membrane protein</topology>
    </subcellularLocation>
</comment>
<accession>A0A091DCF9</accession>
<evidence type="ECO:0000256" key="1">
    <source>
        <dbReference type="ARBA" id="ARBA00004141"/>
    </source>
</evidence>
<evidence type="ECO:0000256" key="3">
    <source>
        <dbReference type="ARBA" id="ARBA00022989"/>
    </source>
</evidence>
<keyword evidence="2 5" id="KW-0812">Transmembrane</keyword>
<dbReference type="PRINTS" id="PR00259">
    <property type="entry name" value="TMFOUR"/>
</dbReference>
<dbReference type="GO" id="GO:0016020">
    <property type="term" value="C:membrane"/>
    <property type="evidence" value="ECO:0007669"/>
    <property type="project" value="UniProtKB-SubCell"/>
</dbReference>
<reference evidence="6 7" key="1">
    <citation type="submission" date="2013-11" db="EMBL/GenBank/DDBJ databases">
        <title>The Damaraland mole rat (Fukomys damarensis) genome and evolution of African mole rats.</title>
        <authorList>
            <person name="Gladyshev V.N."/>
            <person name="Fang X."/>
        </authorList>
    </citation>
    <scope>NUCLEOTIDE SEQUENCE [LARGE SCALE GENOMIC DNA]</scope>
    <source>
        <tissue evidence="6">Liver</tissue>
    </source>
</reference>
<dbReference type="Pfam" id="PF00335">
    <property type="entry name" value="Tetraspanin"/>
    <property type="match status" value="1"/>
</dbReference>
<keyword evidence="4 5" id="KW-0472">Membrane</keyword>
<keyword evidence="3 5" id="KW-1133">Transmembrane helix</keyword>
<keyword evidence="7" id="KW-1185">Reference proteome</keyword>
<proteinExistence type="predicted"/>
<sequence>MVVEGGMRCVGFLHYTLLLAFCACAVGWIAVGIVVKPVLSHRATPGSLLPVIVTAVGTFFFLVAFVDCCGACKENYCLVITSAIFPSLITLVEVGGRSHRCLFSETRPPGYGENILALGEHPRQSAEFLAPAVLTSLWAVTVTTGEFYPH</sequence>
<organism evidence="6 7">
    <name type="scientific">Fukomys damarensis</name>
    <name type="common">Damaraland mole rat</name>
    <name type="synonym">Cryptomys damarensis</name>
    <dbReference type="NCBI Taxonomy" id="885580"/>
    <lineage>
        <taxon>Eukaryota</taxon>
        <taxon>Metazoa</taxon>
        <taxon>Chordata</taxon>
        <taxon>Craniata</taxon>
        <taxon>Vertebrata</taxon>
        <taxon>Euteleostomi</taxon>
        <taxon>Mammalia</taxon>
        <taxon>Eutheria</taxon>
        <taxon>Euarchontoglires</taxon>
        <taxon>Glires</taxon>
        <taxon>Rodentia</taxon>
        <taxon>Hystricomorpha</taxon>
        <taxon>Bathyergidae</taxon>
        <taxon>Fukomys</taxon>
    </lineage>
</organism>
<evidence type="ECO:0000256" key="4">
    <source>
        <dbReference type="ARBA" id="ARBA00023136"/>
    </source>
</evidence>